<dbReference type="InterPro" id="IPR039421">
    <property type="entry name" value="Type_1_exporter"/>
</dbReference>
<evidence type="ECO:0000256" key="1">
    <source>
        <dbReference type="ARBA" id="ARBA00004651"/>
    </source>
</evidence>
<dbReference type="PATRIC" id="fig|303541.3.peg.1349"/>
<evidence type="ECO:0000256" key="2">
    <source>
        <dbReference type="ARBA" id="ARBA00022692"/>
    </source>
</evidence>
<evidence type="ECO:0000313" key="11">
    <source>
        <dbReference type="Proteomes" id="UP000033682"/>
    </source>
</evidence>
<dbReference type="Proteomes" id="UP000033682">
    <property type="component" value="Unassembled WGS sequence"/>
</dbReference>
<comment type="caution">
    <text evidence="10">The sequence shown here is derived from an EMBL/GenBank/DDBJ whole genome shotgun (WGS) entry which is preliminary data.</text>
</comment>
<dbReference type="STRING" id="303541.JF72_11840"/>
<accession>A0A0F4LPM8</accession>
<feature type="domain" description="ABC transmembrane type-1" evidence="9">
    <location>
        <begin position="14"/>
        <end position="292"/>
    </location>
</feature>
<protein>
    <submittedName>
        <fullName evidence="10">ABC transporter ATP binding and permease protein</fullName>
    </submittedName>
</protein>
<gene>
    <name evidence="10" type="ORF">JF72_11840</name>
</gene>
<evidence type="ECO:0000259" key="8">
    <source>
        <dbReference type="PROSITE" id="PS50893"/>
    </source>
</evidence>
<feature type="transmembrane region" description="Helical" evidence="7">
    <location>
        <begin position="12"/>
        <end position="37"/>
    </location>
</feature>
<feature type="domain" description="ABC transporter" evidence="8">
    <location>
        <begin position="321"/>
        <end position="530"/>
    </location>
</feature>
<dbReference type="SMART" id="SM00382">
    <property type="entry name" value="AAA"/>
    <property type="match status" value="1"/>
</dbReference>
<dbReference type="Gene3D" id="1.20.1560.10">
    <property type="entry name" value="ABC transporter type 1, transmembrane domain"/>
    <property type="match status" value="1"/>
</dbReference>
<dbReference type="GO" id="GO:0005886">
    <property type="term" value="C:plasma membrane"/>
    <property type="evidence" value="ECO:0007669"/>
    <property type="project" value="UniProtKB-SubCell"/>
</dbReference>
<dbReference type="GO" id="GO:0034040">
    <property type="term" value="F:ATPase-coupled lipid transmembrane transporter activity"/>
    <property type="evidence" value="ECO:0007669"/>
    <property type="project" value="TreeGrafter"/>
</dbReference>
<dbReference type="CDD" id="cd03228">
    <property type="entry name" value="ABCC_MRP_Like"/>
    <property type="match status" value="1"/>
</dbReference>
<dbReference type="Pfam" id="PF00664">
    <property type="entry name" value="ABC_membrane"/>
    <property type="match status" value="1"/>
</dbReference>
<dbReference type="Gene3D" id="3.40.50.300">
    <property type="entry name" value="P-loop containing nucleotide triphosphate hydrolases"/>
    <property type="match status" value="1"/>
</dbReference>
<dbReference type="InterPro" id="IPR025662">
    <property type="entry name" value="Sigma_54_int_dom_ATP-bd_1"/>
</dbReference>
<dbReference type="InterPro" id="IPR003593">
    <property type="entry name" value="AAA+_ATPase"/>
</dbReference>
<dbReference type="InterPro" id="IPR017871">
    <property type="entry name" value="ABC_transporter-like_CS"/>
</dbReference>
<organism evidence="10 11">
    <name type="scientific">Lactobacillus apis</name>
    <dbReference type="NCBI Taxonomy" id="303541"/>
    <lineage>
        <taxon>Bacteria</taxon>
        <taxon>Bacillati</taxon>
        <taxon>Bacillota</taxon>
        <taxon>Bacilli</taxon>
        <taxon>Lactobacillales</taxon>
        <taxon>Lactobacillaceae</taxon>
        <taxon>Lactobacillus</taxon>
    </lineage>
</organism>
<dbReference type="SUPFAM" id="SSF52540">
    <property type="entry name" value="P-loop containing nucleoside triphosphate hydrolases"/>
    <property type="match status" value="1"/>
</dbReference>
<feature type="transmembrane region" description="Helical" evidence="7">
    <location>
        <begin position="235"/>
        <end position="256"/>
    </location>
</feature>
<dbReference type="PROSITE" id="PS50893">
    <property type="entry name" value="ABC_TRANSPORTER_2"/>
    <property type="match status" value="1"/>
</dbReference>
<dbReference type="InterPro" id="IPR003439">
    <property type="entry name" value="ABC_transporter-like_ATP-bd"/>
</dbReference>
<feature type="transmembrane region" description="Helical" evidence="7">
    <location>
        <begin position="49"/>
        <end position="67"/>
    </location>
</feature>
<dbReference type="InterPro" id="IPR011527">
    <property type="entry name" value="ABC1_TM_dom"/>
</dbReference>
<keyword evidence="6 7" id="KW-0472">Membrane</keyword>
<dbReference type="PROSITE" id="PS00675">
    <property type="entry name" value="SIGMA54_INTERACT_1"/>
    <property type="match status" value="1"/>
</dbReference>
<evidence type="ECO:0000256" key="5">
    <source>
        <dbReference type="ARBA" id="ARBA00022989"/>
    </source>
</evidence>
<evidence type="ECO:0000256" key="6">
    <source>
        <dbReference type="ARBA" id="ARBA00023136"/>
    </source>
</evidence>
<dbReference type="GO" id="GO:0140359">
    <property type="term" value="F:ABC-type transporter activity"/>
    <property type="evidence" value="ECO:0007669"/>
    <property type="project" value="InterPro"/>
</dbReference>
<evidence type="ECO:0000259" key="9">
    <source>
        <dbReference type="PROSITE" id="PS50929"/>
    </source>
</evidence>
<keyword evidence="11" id="KW-1185">Reference proteome</keyword>
<dbReference type="RefSeq" id="WP_046307691.1">
    <property type="nucleotide sequence ID" value="NZ_KQ034000.1"/>
</dbReference>
<keyword evidence="4" id="KW-0067">ATP-binding</keyword>
<keyword evidence="2 7" id="KW-0812">Transmembrane</keyword>
<dbReference type="PANTHER" id="PTHR24221">
    <property type="entry name" value="ATP-BINDING CASSETTE SUB-FAMILY B"/>
    <property type="match status" value="1"/>
</dbReference>
<dbReference type="PROSITE" id="PS50929">
    <property type="entry name" value="ABC_TM1F"/>
    <property type="match status" value="1"/>
</dbReference>
<evidence type="ECO:0000256" key="7">
    <source>
        <dbReference type="SAM" id="Phobius"/>
    </source>
</evidence>
<evidence type="ECO:0000256" key="3">
    <source>
        <dbReference type="ARBA" id="ARBA00022741"/>
    </source>
</evidence>
<keyword evidence="5 7" id="KW-1133">Transmembrane helix</keyword>
<evidence type="ECO:0000313" key="10">
    <source>
        <dbReference type="EMBL" id="KJY60239.1"/>
    </source>
</evidence>
<dbReference type="EMBL" id="JXLG01000009">
    <property type="protein sequence ID" value="KJY60239.1"/>
    <property type="molecule type" value="Genomic_DNA"/>
</dbReference>
<dbReference type="AlphaFoldDB" id="A0A0F4LPM8"/>
<dbReference type="Pfam" id="PF00005">
    <property type="entry name" value="ABC_tran"/>
    <property type="match status" value="1"/>
</dbReference>
<dbReference type="GO" id="GO:0016887">
    <property type="term" value="F:ATP hydrolysis activity"/>
    <property type="evidence" value="ECO:0007669"/>
    <property type="project" value="InterPro"/>
</dbReference>
<dbReference type="HOGENOM" id="CLU_000604_84_3_9"/>
<dbReference type="InterPro" id="IPR027417">
    <property type="entry name" value="P-loop_NTPase"/>
</dbReference>
<reference evidence="10 11" key="1">
    <citation type="submission" date="2015-01" db="EMBL/GenBank/DDBJ databases">
        <title>Comparative genomics of the lactic acid bacteria isolated from the honey bee gut.</title>
        <authorList>
            <person name="Ellegaard K.M."/>
            <person name="Tamarit D."/>
            <person name="Javelind E."/>
            <person name="Olofsson T."/>
            <person name="Andersson S.G."/>
            <person name="Vasquez A."/>
        </authorList>
    </citation>
    <scope>NUCLEOTIDE SEQUENCE [LARGE SCALE GENOMIC DNA]</scope>
    <source>
        <strain evidence="10 11">Hma11</strain>
    </source>
</reference>
<proteinExistence type="predicted"/>
<dbReference type="InterPro" id="IPR036640">
    <property type="entry name" value="ABC1_TM_sf"/>
</dbReference>
<dbReference type="SUPFAM" id="SSF90123">
    <property type="entry name" value="ABC transporter transmembrane region"/>
    <property type="match status" value="1"/>
</dbReference>
<dbReference type="PANTHER" id="PTHR24221:SF654">
    <property type="entry name" value="ATP-BINDING CASSETTE SUB-FAMILY B MEMBER 6"/>
    <property type="match status" value="1"/>
</dbReference>
<sequence length="530" mass="59405">MTIKGFFKQNPLRFVVIMVVLISFYALMIVNSLVVIIETTAIQQGNFRTFMFMVLASFVFILIDYLLQGLLRYLQSKQEEQYKAAIRQKTIDHFYKDQKEHPVAQVQNGLTNDLVQSQENYLEPFFNLLGGVAIIVSVVALLISLHWSLLLAVTLMVIISLTVPKLLEKPLQQAITHISESNQKYLDCLDKWLSGLEEIQRYFAGEKLFAITDKAAKDLEDANVKQNGVMQLLSIVNGLISVCFQTILFLLAGYLFQQKLVDFGVVVGVGNCQYYLRMGVEEIVNSYGQMKGVQALNKKIAEETKSVEQPKLEQVSAPAELSVRDLSLQFPNGESLKFPDIDIKAGEKILLTGDSGAGKSTLFKLILEQLKPTTGKIVFKNKNGAPINPDMEKIGYIPQDPVLFPASIADNMTMFADKLKSALPSLVEKVQLDGDIAKFDQGLNQQIDLNKLNISGGQRQKIVLVRALVHHSELILIDEGTSAIDQQATMEILREVTATFATVIFIAHNFNEQMKQLFDREIHIVKNTTK</sequence>
<name>A0A0F4LPM8_9LACO</name>
<evidence type="ECO:0000256" key="4">
    <source>
        <dbReference type="ARBA" id="ARBA00022840"/>
    </source>
</evidence>
<dbReference type="GO" id="GO:0005524">
    <property type="term" value="F:ATP binding"/>
    <property type="evidence" value="ECO:0007669"/>
    <property type="project" value="UniProtKB-KW"/>
</dbReference>
<keyword evidence="3" id="KW-0547">Nucleotide-binding</keyword>
<dbReference type="PROSITE" id="PS00211">
    <property type="entry name" value="ABC_TRANSPORTER_1"/>
    <property type="match status" value="1"/>
</dbReference>
<comment type="subcellular location">
    <subcellularLocation>
        <location evidence="1">Cell membrane</location>
        <topology evidence="1">Multi-pass membrane protein</topology>
    </subcellularLocation>
</comment>
<feature type="transmembrane region" description="Helical" evidence="7">
    <location>
        <begin position="125"/>
        <end position="143"/>
    </location>
</feature>